<dbReference type="GO" id="GO:0016832">
    <property type="term" value="F:aldehyde-lyase activity"/>
    <property type="evidence" value="ECO:0007669"/>
    <property type="project" value="UniProtKB-UniRule"/>
</dbReference>
<gene>
    <name evidence="8" type="ORF">SAMN05443637_111105</name>
</gene>
<comment type="similarity">
    <text evidence="2 5">Belongs to the XFP family.</text>
</comment>
<dbReference type="FunFam" id="3.40.50.970:FF:000091">
    <property type="entry name" value="Xylulose-5-phosphate/fructose-6-phosphate phosphoketolase"/>
    <property type="match status" value="1"/>
</dbReference>
<dbReference type="Pfam" id="PF03894">
    <property type="entry name" value="XFP"/>
    <property type="match status" value="1"/>
</dbReference>
<protein>
    <recommendedName>
        <fullName evidence="5">Probable phosphoketolase</fullName>
        <ecNumber evidence="5">4.1.2.-</ecNumber>
    </recommendedName>
</protein>
<dbReference type="OrthoDB" id="9768449at2"/>
<organism evidence="8 9">
    <name type="scientific">Pseudonocardia thermophila</name>
    <dbReference type="NCBI Taxonomy" id="1848"/>
    <lineage>
        <taxon>Bacteria</taxon>
        <taxon>Bacillati</taxon>
        <taxon>Actinomycetota</taxon>
        <taxon>Actinomycetes</taxon>
        <taxon>Pseudonocardiales</taxon>
        <taxon>Pseudonocardiaceae</taxon>
        <taxon>Pseudonocardia</taxon>
    </lineage>
</organism>
<evidence type="ECO:0000313" key="9">
    <source>
        <dbReference type="Proteomes" id="UP000184363"/>
    </source>
</evidence>
<dbReference type="Proteomes" id="UP000184363">
    <property type="component" value="Unassembled WGS sequence"/>
</dbReference>
<dbReference type="Gene3D" id="3.40.50.920">
    <property type="match status" value="1"/>
</dbReference>
<dbReference type="Pfam" id="PF09364">
    <property type="entry name" value="XFP_N"/>
    <property type="match status" value="1"/>
</dbReference>
<dbReference type="RefSeq" id="WP_073457821.1">
    <property type="nucleotide sequence ID" value="NZ_FRAP01000011.1"/>
</dbReference>
<dbReference type="InterPro" id="IPR019789">
    <property type="entry name" value="Xul5P/Fru6P_PKetolase_ThDP_BS"/>
</dbReference>
<evidence type="ECO:0000256" key="4">
    <source>
        <dbReference type="ARBA" id="ARBA00023239"/>
    </source>
</evidence>
<evidence type="ECO:0000259" key="6">
    <source>
        <dbReference type="Pfam" id="PF09363"/>
    </source>
</evidence>
<evidence type="ECO:0000256" key="3">
    <source>
        <dbReference type="ARBA" id="ARBA00023052"/>
    </source>
</evidence>
<reference evidence="8 9" key="1">
    <citation type="submission" date="2016-11" db="EMBL/GenBank/DDBJ databases">
        <authorList>
            <person name="Jaros S."/>
            <person name="Januszkiewicz K."/>
            <person name="Wedrychowicz H."/>
        </authorList>
    </citation>
    <scope>NUCLEOTIDE SEQUENCE [LARGE SCALE GENOMIC DNA]</scope>
    <source>
        <strain evidence="8 9">DSM 43832</strain>
    </source>
</reference>
<dbReference type="InterPro" id="IPR018970">
    <property type="entry name" value="Xul5P/Fru6P_PKetolase_N"/>
</dbReference>
<dbReference type="InterPro" id="IPR023962">
    <property type="entry name" value="Phosphoketolase"/>
</dbReference>
<dbReference type="SUPFAM" id="SSF52518">
    <property type="entry name" value="Thiamin diphosphate-binding fold (THDP-binding)"/>
    <property type="match status" value="2"/>
</dbReference>
<dbReference type="GO" id="GO:0000287">
    <property type="term" value="F:magnesium ion binding"/>
    <property type="evidence" value="ECO:0007669"/>
    <property type="project" value="UniProtKB-ARBA"/>
</dbReference>
<dbReference type="EC" id="4.1.2.-" evidence="5"/>
<keyword evidence="9" id="KW-1185">Reference proteome</keyword>
<dbReference type="PROSITE" id="PS60002">
    <property type="entry name" value="PHOSPHOKETOLASE_1"/>
    <property type="match status" value="1"/>
</dbReference>
<dbReference type="InterPro" id="IPR005593">
    <property type="entry name" value="Xul5P/Fru6P_PKetolase"/>
</dbReference>
<dbReference type="AlphaFoldDB" id="A0A1M6UZI5"/>
<evidence type="ECO:0000259" key="7">
    <source>
        <dbReference type="Pfam" id="PF09364"/>
    </source>
</evidence>
<evidence type="ECO:0000256" key="1">
    <source>
        <dbReference type="ARBA" id="ARBA00001964"/>
    </source>
</evidence>
<sequence>MTTTEHPAPASADRTDLRLLDAWWRAANYLAVGQIYLMDNPLLREPLAPEHVKPRLLGHWGTTPGLTFLWAHLNRVIVRDDLHVLYVTGPGHGGPAVVATAWLEGTYSERYSRVSQDADGMKELFRQFSFPGGIPSHAAPETPGSIHEGGELGYALAHAYGAAFDNPDLLVACVIGDGEAETGPLAASWQGNKFLHPVHDGTVLPILHLNGYKIANATVTARITREELIAQLEGHGHRLYVVEGGFDGEDPMAVHERMAATMDEIVAEIARIRTRAAEQLAAEGRVDRPRWPALILHTPKGWTGPREVDGLPVEGTWRAHQVPLAGTRDNPEHRAQLEAWLRSYRPEELFDDDGAPRPELAALTPSGDARMSAIPHANGGVLLRDLKLPDFTQHAVDVPRPGATQASATGTLGAWLADVVRANPTTFRIVGPDETASNRLQAVFEATDRQFVGEILPTDEHTAQHGRVLEVLSEHLCQGWLEGYVLTGRHGLFNCYEAFIHIVDSMFNQHAKWLEASRHIPWRRPIASLNYLLSSHVWRQDHNGFSHQDPGFIDHVLNKKAEVVRVYLPPDANTLLSTMDHCLRTRDYVNVVVAGKNPGPQWLSVDEAIAHCARGIGIWDWASTDGGAEPDVVLGCAGDVPTIETLAAAALLREHLPQLKVRVVNVVDLLRLQDAREHPHGLADREFDALFTTDKPVVFAHHGYPSLIHQLTYRRTNHSNIHVRGYKEEGTTTTPFDMVMRNDLDRFHLVADVIDRVPGLAVKHAALRQHMLDERLRCRRHAYTYGVDAPDVADWVWPG</sequence>
<name>A0A1M6UZI5_PSETH</name>
<evidence type="ECO:0000256" key="5">
    <source>
        <dbReference type="HAMAP-Rule" id="MF_01403"/>
    </source>
</evidence>
<proteinExistence type="inferred from homology"/>
<dbReference type="InterPro" id="IPR018969">
    <property type="entry name" value="Xul5P/Fru6P_PKetolase_C"/>
</dbReference>
<dbReference type="GO" id="GO:0005975">
    <property type="term" value="P:carbohydrate metabolic process"/>
    <property type="evidence" value="ECO:0007669"/>
    <property type="project" value="InterPro"/>
</dbReference>
<dbReference type="EMBL" id="FRAP01000011">
    <property type="protein sequence ID" value="SHK74600.1"/>
    <property type="molecule type" value="Genomic_DNA"/>
</dbReference>
<dbReference type="PROSITE" id="PS60003">
    <property type="entry name" value="PHOSPHOKETOLASE_2"/>
    <property type="match status" value="1"/>
</dbReference>
<dbReference type="HAMAP" id="MF_01403">
    <property type="entry name" value="Phosphoketolase"/>
    <property type="match status" value="1"/>
</dbReference>
<accession>A0A1M6UZI5</accession>
<dbReference type="NCBIfam" id="NF003621">
    <property type="entry name" value="PRK05261.1-6"/>
    <property type="match status" value="1"/>
</dbReference>
<dbReference type="PIRSF" id="PIRSF017245">
    <property type="entry name" value="Phosphoketolase"/>
    <property type="match status" value="1"/>
</dbReference>
<feature type="domain" description="Xylulose 5-phosphate/Fructose 6-phosphate phosphoketolase N-terminal" evidence="7">
    <location>
        <begin position="14"/>
        <end position="381"/>
    </location>
</feature>
<dbReference type="STRING" id="1848.SAMN05443637_111105"/>
<keyword evidence="4 5" id="KW-0456">Lyase</keyword>
<evidence type="ECO:0000313" key="8">
    <source>
        <dbReference type="EMBL" id="SHK74600.1"/>
    </source>
</evidence>
<evidence type="ECO:0000256" key="2">
    <source>
        <dbReference type="ARBA" id="ARBA00005623"/>
    </source>
</evidence>
<keyword evidence="3 5" id="KW-0786">Thiamine pyrophosphate</keyword>
<feature type="domain" description="Xylulose 5-phosphate/Fructose 6-phosphate phosphoketolase C-terminal" evidence="6">
    <location>
        <begin position="596"/>
        <end position="797"/>
    </location>
</feature>
<dbReference type="NCBIfam" id="NF003619">
    <property type="entry name" value="PRK05261.1-4"/>
    <property type="match status" value="1"/>
</dbReference>
<dbReference type="PANTHER" id="PTHR31273">
    <property type="entry name" value="PHOSPHOKETOLASE-RELATED"/>
    <property type="match status" value="1"/>
</dbReference>
<dbReference type="PANTHER" id="PTHR31273:SF0">
    <property type="entry name" value="PHOSPHOKETOLASE-RELATED"/>
    <property type="match status" value="1"/>
</dbReference>
<dbReference type="InterPro" id="IPR019790">
    <property type="entry name" value="Xul5P/Fru6P_PKetolase_CS"/>
</dbReference>
<dbReference type="NCBIfam" id="NF003617">
    <property type="entry name" value="PRK05261.1-2"/>
    <property type="match status" value="1"/>
</dbReference>
<dbReference type="InterPro" id="IPR029061">
    <property type="entry name" value="THDP-binding"/>
</dbReference>
<dbReference type="Gene3D" id="3.40.50.970">
    <property type="match status" value="2"/>
</dbReference>
<dbReference type="Pfam" id="PF09363">
    <property type="entry name" value="XFP_C"/>
    <property type="match status" value="1"/>
</dbReference>
<comment type="cofactor">
    <cofactor evidence="1 5">
        <name>thiamine diphosphate</name>
        <dbReference type="ChEBI" id="CHEBI:58937"/>
    </cofactor>
</comment>
<dbReference type="InterPro" id="IPR009014">
    <property type="entry name" value="Transketo_C/PFOR_II"/>
</dbReference>